<dbReference type="SUPFAM" id="SSF53850">
    <property type="entry name" value="Periplasmic binding protein-like II"/>
    <property type="match status" value="1"/>
</dbReference>
<dbReference type="CDD" id="cd05466">
    <property type="entry name" value="PBP2_LTTR_substrate"/>
    <property type="match status" value="1"/>
</dbReference>
<evidence type="ECO:0000313" key="6">
    <source>
        <dbReference type="EMBL" id="MBB3131187.1"/>
    </source>
</evidence>
<dbReference type="AlphaFoldDB" id="A0A839U2U9"/>
<dbReference type="Gene3D" id="3.40.190.10">
    <property type="entry name" value="Periplasmic binding protein-like II"/>
    <property type="match status" value="2"/>
</dbReference>
<dbReference type="PANTHER" id="PTHR30419:SF25">
    <property type="entry name" value="HTH-TYPE TRANSCRIPTIONAL REGULATOR YTLI"/>
    <property type="match status" value="1"/>
</dbReference>
<dbReference type="InterPro" id="IPR036390">
    <property type="entry name" value="WH_DNA-bd_sf"/>
</dbReference>
<name>A0A839U2U9_9BACL</name>
<accession>A0A839U2U9</accession>
<dbReference type="InterPro" id="IPR005119">
    <property type="entry name" value="LysR_subst-bd"/>
</dbReference>
<keyword evidence="2" id="KW-0805">Transcription regulation</keyword>
<reference evidence="6 7" key="1">
    <citation type="submission" date="2020-08" db="EMBL/GenBank/DDBJ databases">
        <title>Genomic Encyclopedia of Type Strains, Phase III (KMG-III): the genomes of soil and plant-associated and newly described type strains.</title>
        <authorList>
            <person name="Whitman W."/>
        </authorList>
    </citation>
    <scope>NUCLEOTIDE SEQUENCE [LARGE SCALE GENOMIC DNA]</scope>
    <source>
        <strain evidence="6 7">CECT 5831</strain>
    </source>
</reference>
<dbReference type="Gene3D" id="1.10.10.10">
    <property type="entry name" value="Winged helix-like DNA-binding domain superfamily/Winged helix DNA-binding domain"/>
    <property type="match status" value="1"/>
</dbReference>
<sequence length="336" mass="37718">MPIFGPSFDFPSMVWFEISLKERDYFVKLNYMNKSFKFLKPRMMNMDLRALKTFEACVRLGHFQKAAEELQYAPSTVTLQIQRLEADLGVSLFVRDGKRVIVTEAGRWLHQEAGTLLKSVQSIRQTVSEIASGEGGTVRFAAIEPIASQRLAAVVADFCRLHPKVQLTMEVSGSQPIADRVRSGELDFGICSVPSAKFMLNFEPLFEDQLGVMMRADHPLAKQDDIEVSDLAGLTVLVKEPTCIYRKLWERTVRQTDPHPYSCMEVGSFFVIQQMLKEASSVGVVPMYSGLELEGSLVIRPFSDIHPIVPLGIVYKDKHLLGKATLLLMDAIRAIS</sequence>
<dbReference type="SUPFAM" id="SSF46785">
    <property type="entry name" value="Winged helix' DNA-binding domain"/>
    <property type="match status" value="1"/>
</dbReference>
<protein>
    <submittedName>
        <fullName evidence="6">DNA-binding transcriptional LysR family regulator</fullName>
    </submittedName>
</protein>
<evidence type="ECO:0000256" key="4">
    <source>
        <dbReference type="ARBA" id="ARBA00023163"/>
    </source>
</evidence>
<dbReference type="EMBL" id="JACHXJ010000006">
    <property type="protein sequence ID" value="MBB3131187.1"/>
    <property type="molecule type" value="Genomic_DNA"/>
</dbReference>
<dbReference type="InterPro" id="IPR000847">
    <property type="entry name" value="LysR_HTH_N"/>
</dbReference>
<dbReference type="Proteomes" id="UP000517523">
    <property type="component" value="Unassembled WGS sequence"/>
</dbReference>
<proteinExistence type="inferred from homology"/>
<dbReference type="PANTHER" id="PTHR30419">
    <property type="entry name" value="HTH-TYPE TRANSCRIPTIONAL REGULATOR YBHD"/>
    <property type="match status" value="1"/>
</dbReference>
<evidence type="ECO:0000256" key="2">
    <source>
        <dbReference type="ARBA" id="ARBA00023015"/>
    </source>
</evidence>
<dbReference type="GO" id="GO:0003677">
    <property type="term" value="F:DNA binding"/>
    <property type="evidence" value="ECO:0007669"/>
    <property type="project" value="UniProtKB-KW"/>
</dbReference>
<gene>
    <name evidence="6" type="ORF">FHS19_005907</name>
</gene>
<comment type="caution">
    <text evidence="6">The sequence shown here is derived from an EMBL/GenBank/DDBJ whole genome shotgun (WGS) entry which is preliminary data.</text>
</comment>
<dbReference type="Pfam" id="PF03466">
    <property type="entry name" value="LysR_substrate"/>
    <property type="match status" value="1"/>
</dbReference>
<evidence type="ECO:0000313" key="7">
    <source>
        <dbReference type="Proteomes" id="UP000517523"/>
    </source>
</evidence>
<dbReference type="GO" id="GO:0005829">
    <property type="term" value="C:cytosol"/>
    <property type="evidence" value="ECO:0007669"/>
    <property type="project" value="TreeGrafter"/>
</dbReference>
<dbReference type="FunFam" id="1.10.10.10:FF:000001">
    <property type="entry name" value="LysR family transcriptional regulator"/>
    <property type="match status" value="1"/>
</dbReference>
<keyword evidence="4" id="KW-0804">Transcription</keyword>
<evidence type="ECO:0000256" key="3">
    <source>
        <dbReference type="ARBA" id="ARBA00023125"/>
    </source>
</evidence>
<dbReference type="RefSeq" id="WP_246426882.1">
    <property type="nucleotide sequence ID" value="NZ_JACHXJ010000006.1"/>
</dbReference>
<keyword evidence="3 6" id="KW-0238">DNA-binding</keyword>
<comment type="similarity">
    <text evidence="1">Belongs to the LysR transcriptional regulatory family.</text>
</comment>
<evidence type="ECO:0000259" key="5">
    <source>
        <dbReference type="PROSITE" id="PS50931"/>
    </source>
</evidence>
<dbReference type="PROSITE" id="PS50931">
    <property type="entry name" value="HTH_LYSR"/>
    <property type="match status" value="1"/>
</dbReference>
<dbReference type="GO" id="GO:0003700">
    <property type="term" value="F:DNA-binding transcription factor activity"/>
    <property type="evidence" value="ECO:0007669"/>
    <property type="project" value="InterPro"/>
</dbReference>
<dbReference type="InterPro" id="IPR036388">
    <property type="entry name" value="WH-like_DNA-bd_sf"/>
</dbReference>
<organism evidence="6 7">
    <name type="scientific">Paenibacillus rhizosphaerae</name>
    <dbReference type="NCBI Taxonomy" id="297318"/>
    <lineage>
        <taxon>Bacteria</taxon>
        <taxon>Bacillati</taxon>
        <taxon>Bacillota</taxon>
        <taxon>Bacilli</taxon>
        <taxon>Bacillales</taxon>
        <taxon>Paenibacillaceae</taxon>
        <taxon>Paenibacillus</taxon>
    </lineage>
</organism>
<dbReference type="InterPro" id="IPR050950">
    <property type="entry name" value="HTH-type_LysR_regulators"/>
</dbReference>
<evidence type="ECO:0000256" key="1">
    <source>
        <dbReference type="ARBA" id="ARBA00009437"/>
    </source>
</evidence>
<dbReference type="Pfam" id="PF00126">
    <property type="entry name" value="HTH_1"/>
    <property type="match status" value="1"/>
</dbReference>
<feature type="domain" description="HTH lysR-type" evidence="5">
    <location>
        <begin position="46"/>
        <end position="103"/>
    </location>
</feature>